<feature type="transmembrane region" description="Helical" evidence="1">
    <location>
        <begin position="47"/>
        <end position="67"/>
    </location>
</feature>
<dbReference type="Proteomes" id="UP001140293">
    <property type="component" value="Unassembled WGS sequence"/>
</dbReference>
<protein>
    <submittedName>
        <fullName evidence="2">Uncharacterized protein</fullName>
    </submittedName>
</protein>
<accession>A0A9X3BQ30</accession>
<feature type="transmembrane region" description="Helical" evidence="1">
    <location>
        <begin position="21"/>
        <end position="41"/>
    </location>
</feature>
<dbReference type="RefSeq" id="WP_264015446.1">
    <property type="nucleotide sequence ID" value="NZ_JACKSJ010000235.1"/>
</dbReference>
<sequence length="115" mass="12288">MANRAGVDLARYRVDEGRDWALSHGVLPGLHGVLPLLQGVLPLLQGVFDLAGDAGGLVLLALLLLFWRPLFTGRILRTGGRSECEGGARAHRSEHCASGATLQHEVIPSVCFARP</sequence>
<keyword evidence="3" id="KW-1185">Reference proteome</keyword>
<gene>
    <name evidence="2" type="ORF">H7I41_25480</name>
</gene>
<evidence type="ECO:0000313" key="3">
    <source>
        <dbReference type="Proteomes" id="UP001140293"/>
    </source>
</evidence>
<evidence type="ECO:0000256" key="1">
    <source>
        <dbReference type="SAM" id="Phobius"/>
    </source>
</evidence>
<dbReference type="EMBL" id="JACKSJ010000235">
    <property type="protein sequence ID" value="MCV7173279.1"/>
    <property type="molecule type" value="Genomic_DNA"/>
</dbReference>
<proteinExistence type="predicted"/>
<reference evidence="2" key="1">
    <citation type="submission" date="2020-07" db="EMBL/GenBank/DDBJ databases">
        <authorList>
            <person name="Pettersson B.M.F."/>
            <person name="Behra P.R.K."/>
            <person name="Ramesh M."/>
            <person name="Das S."/>
            <person name="Dasgupta S."/>
            <person name="Kirsebom L.A."/>
        </authorList>
    </citation>
    <scope>NUCLEOTIDE SEQUENCE</scope>
    <source>
        <strain evidence="2">DSM 44615</strain>
    </source>
</reference>
<dbReference type="AlphaFoldDB" id="A0A9X3BQ30"/>
<keyword evidence="1" id="KW-0812">Transmembrane</keyword>
<evidence type="ECO:0000313" key="2">
    <source>
        <dbReference type="EMBL" id="MCV7173279.1"/>
    </source>
</evidence>
<keyword evidence="1" id="KW-0472">Membrane</keyword>
<keyword evidence="1" id="KW-1133">Transmembrane helix</keyword>
<name>A0A9X3BQ30_9MYCO</name>
<comment type="caution">
    <text evidence="2">The sequence shown here is derived from an EMBL/GenBank/DDBJ whole genome shotgun (WGS) entry which is preliminary data.</text>
</comment>
<reference evidence="2" key="2">
    <citation type="journal article" date="2022" name="BMC Genomics">
        <title>Comparative genome analysis of mycobacteria focusing on tRNA and non-coding RNA.</title>
        <authorList>
            <person name="Behra P.R.K."/>
            <person name="Pettersson B.M.F."/>
            <person name="Ramesh M."/>
            <person name="Das S."/>
            <person name="Dasgupta S."/>
            <person name="Kirsebom L.A."/>
        </authorList>
    </citation>
    <scope>NUCLEOTIDE SEQUENCE</scope>
    <source>
        <strain evidence="2">DSM 44615</strain>
    </source>
</reference>
<organism evidence="2 3">
    <name type="scientific">[Mycobacterium] manitobense</name>
    <dbReference type="NCBI Taxonomy" id="190147"/>
    <lineage>
        <taxon>Bacteria</taxon>
        <taxon>Bacillati</taxon>
        <taxon>Actinomycetota</taxon>
        <taxon>Actinomycetes</taxon>
        <taxon>Mycobacteriales</taxon>
        <taxon>Mycobacteriaceae</taxon>
        <taxon>Mycolicibacterium</taxon>
    </lineage>
</organism>